<organism evidence="3 4">
    <name type="scientific">Dankookia rubra</name>
    <dbReference type="NCBI Taxonomy" id="1442381"/>
    <lineage>
        <taxon>Bacteria</taxon>
        <taxon>Pseudomonadati</taxon>
        <taxon>Pseudomonadota</taxon>
        <taxon>Alphaproteobacteria</taxon>
        <taxon>Acetobacterales</taxon>
        <taxon>Roseomonadaceae</taxon>
        <taxon>Dankookia</taxon>
    </lineage>
</organism>
<reference evidence="3 4" key="1">
    <citation type="journal article" date="2016" name="J. Microbiol.">
        <title>Dankookia rubra gen. nov., sp. nov., an alphaproteobacterium isolated from sediment of a shallow stream.</title>
        <authorList>
            <person name="Kim W.H."/>
            <person name="Kim D.H."/>
            <person name="Kang K."/>
            <person name="Ahn T.Y."/>
        </authorList>
    </citation>
    <scope>NUCLEOTIDE SEQUENCE [LARGE SCALE GENOMIC DNA]</scope>
    <source>
        <strain evidence="3 4">JCM30602</strain>
    </source>
</reference>
<keyword evidence="2" id="KW-0732">Signal</keyword>
<protein>
    <submittedName>
        <fullName evidence="3">Uncharacterized protein</fullName>
    </submittedName>
</protein>
<dbReference type="AlphaFoldDB" id="A0A4V3A9G1"/>
<evidence type="ECO:0000313" key="4">
    <source>
        <dbReference type="Proteomes" id="UP000295096"/>
    </source>
</evidence>
<dbReference type="Proteomes" id="UP000295096">
    <property type="component" value="Unassembled WGS sequence"/>
</dbReference>
<gene>
    <name evidence="3" type="ORF">E2C06_28930</name>
</gene>
<feature type="signal peptide" evidence="2">
    <location>
        <begin position="1"/>
        <end position="31"/>
    </location>
</feature>
<feature type="region of interest" description="Disordered" evidence="1">
    <location>
        <begin position="33"/>
        <end position="128"/>
    </location>
</feature>
<keyword evidence="4" id="KW-1185">Reference proteome</keyword>
<dbReference type="EMBL" id="SMSJ01000079">
    <property type="protein sequence ID" value="TDH59125.1"/>
    <property type="molecule type" value="Genomic_DNA"/>
</dbReference>
<evidence type="ECO:0000313" key="3">
    <source>
        <dbReference type="EMBL" id="TDH59125.1"/>
    </source>
</evidence>
<accession>A0A4V3A9G1</accession>
<feature type="compositionally biased region" description="Low complexity" evidence="1">
    <location>
        <begin position="33"/>
        <end position="58"/>
    </location>
</feature>
<feature type="chain" id="PRO_5020241713" evidence="2">
    <location>
        <begin position="32"/>
        <end position="128"/>
    </location>
</feature>
<dbReference type="RefSeq" id="WP_133292052.1">
    <property type="nucleotide sequence ID" value="NZ_SMSJ01000079.1"/>
</dbReference>
<proteinExistence type="predicted"/>
<evidence type="ECO:0000256" key="2">
    <source>
        <dbReference type="SAM" id="SignalP"/>
    </source>
</evidence>
<comment type="caution">
    <text evidence="3">The sequence shown here is derived from an EMBL/GenBank/DDBJ whole genome shotgun (WGS) entry which is preliminary data.</text>
</comment>
<evidence type="ECO:0000256" key="1">
    <source>
        <dbReference type="SAM" id="MobiDB-lite"/>
    </source>
</evidence>
<feature type="compositionally biased region" description="Basic and acidic residues" evidence="1">
    <location>
        <begin position="83"/>
        <end position="100"/>
    </location>
</feature>
<sequence>MPASHARAARPGWCGAVATALVLLLPALAAAQDKPAPRAGPAARPHAGAAGTPGLAPLQTEPGDIWAEVRSWSKGKAAPARPDPARKTADSADRPAEAAARRPRRTRPCAPEAPNCGREPARAPANPG</sequence>
<name>A0A4V3A9G1_9PROT</name>